<dbReference type="EMBL" id="LN899824">
    <property type="protein sequence ID" value="CUV31843.1"/>
    <property type="molecule type" value="Genomic_DNA"/>
</dbReference>
<accession>A0A0S4VB40</accession>
<organism evidence="1">
    <name type="scientific">Ralstonia solanacearum</name>
    <name type="common">Pseudomonas solanacearum</name>
    <dbReference type="NCBI Taxonomy" id="305"/>
    <lineage>
        <taxon>Bacteria</taxon>
        <taxon>Pseudomonadati</taxon>
        <taxon>Pseudomonadota</taxon>
        <taxon>Betaproteobacteria</taxon>
        <taxon>Burkholderiales</taxon>
        <taxon>Burkholderiaceae</taxon>
        <taxon>Ralstonia</taxon>
        <taxon>Ralstonia solanacearum species complex</taxon>
    </lineage>
</organism>
<evidence type="ECO:0000313" key="1">
    <source>
        <dbReference type="EMBL" id="CUV31843.1"/>
    </source>
</evidence>
<sequence length="118" mass="12148">MSRSGTCSEVAGDGGSAVMPARRNMVCAESSGESCRCLRAGGLPGASSGALRRRPNAVVSALVCEGRALVLSAELADTPAFALLTFISSRIVVGMRYVLPRTGTGRAKRCSSPFLRAA</sequence>
<name>A0A0S4VB40_RALSL</name>
<proteinExistence type="predicted"/>
<dbReference type="AlphaFoldDB" id="A0A0S4VB40"/>
<reference evidence="1" key="1">
    <citation type="submission" date="2015-10" db="EMBL/GenBank/DDBJ databases">
        <authorList>
            <person name="Gilbert D.G."/>
        </authorList>
    </citation>
    <scope>NUCLEOTIDE SEQUENCE</scope>
    <source>
        <strain evidence="1">Phyl III-seqv23</strain>
    </source>
</reference>
<gene>
    <name evidence="1" type="ORF">RUN1985_v1_1190013</name>
</gene>
<protein>
    <submittedName>
        <fullName evidence="1">Uncharacterized protein</fullName>
    </submittedName>
</protein>